<keyword evidence="3" id="KW-1185">Reference proteome</keyword>
<reference evidence="2 3" key="1">
    <citation type="submission" date="2019-12" db="EMBL/GenBank/DDBJ databases">
        <authorList>
            <person name="Li J."/>
        </authorList>
    </citation>
    <scope>NUCLEOTIDE SEQUENCE [LARGE SCALE GENOMIC DNA]</scope>
    <source>
        <strain evidence="2 3">HL2-2</strain>
    </source>
</reference>
<gene>
    <name evidence="2" type="ORF">GN138_09625</name>
</gene>
<feature type="transmembrane region" description="Helical" evidence="1">
    <location>
        <begin position="63"/>
        <end position="87"/>
    </location>
</feature>
<dbReference type="Proteomes" id="UP000478208">
    <property type="component" value="Unassembled WGS sequence"/>
</dbReference>
<evidence type="ECO:0000256" key="1">
    <source>
        <dbReference type="SAM" id="Phobius"/>
    </source>
</evidence>
<dbReference type="EMBL" id="WOWS01000003">
    <property type="protein sequence ID" value="MUU78703.1"/>
    <property type="molecule type" value="Genomic_DNA"/>
</dbReference>
<evidence type="ECO:0000313" key="2">
    <source>
        <dbReference type="EMBL" id="MUU78703.1"/>
    </source>
</evidence>
<proteinExistence type="predicted"/>
<accession>A0A6L6U8W8</accession>
<evidence type="ECO:0000313" key="3">
    <source>
        <dbReference type="Proteomes" id="UP000478208"/>
    </source>
</evidence>
<comment type="caution">
    <text evidence="2">The sequence shown here is derived from an EMBL/GenBank/DDBJ whole genome shotgun (WGS) entry which is preliminary data.</text>
</comment>
<dbReference type="Pfam" id="PF14079">
    <property type="entry name" value="DUF4260"/>
    <property type="match status" value="1"/>
</dbReference>
<organism evidence="2 3">
    <name type="scientific">Winogradskyella endarachnes</name>
    <dbReference type="NCBI Taxonomy" id="2681965"/>
    <lineage>
        <taxon>Bacteria</taxon>
        <taxon>Pseudomonadati</taxon>
        <taxon>Bacteroidota</taxon>
        <taxon>Flavobacteriia</taxon>
        <taxon>Flavobacteriales</taxon>
        <taxon>Flavobacteriaceae</taxon>
        <taxon>Winogradskyella</taxon>
    </lineage>
</organism>
<protein>
    <submittedName>
        <fullName evidence="2">DUF4260 family protein</fullName>
    </submittedName>
</protein>
<keyword evidence="1" id="KW-0812">Transmembrane</keyword>
<keyword evidence="1" id="KW-0472">Membrane</keyword>
<keyword evidence="1" id="KW-1133">Transmembrane helix</keyword>
<feature type="transmembrane region" description="Helical" evidence="1">
    <location>
        <begin position="12"/>
        <end position="36"/>
    </location>
</feature>
<dbReference type="AlphaFoldDB" id="A0A6L6U8W8"/>
<sequence>MKTLLRLEELMLFILGLYLFSLLGISWWWFFGLILLPDIGALGYLYSTKIGGVSYNLFHHKGIAILVYLIGINLDINTLKLIGIILFSHASIDRVFGYGFKYLNNFKNTHLEKLDN</sequence>
<dbReference type="InterPro" id="IPR025356">
    <property type="entry name" value="DUF4260"/>
</dbReference>
<name>A0A6L6U8W8_9FLAO</name>
<dbReference type="RefSeq" id="WP_157363587.1">
    <property type="nucleotide sequence ID" value="NZ_WOWS01000003.1"/>
</dbReference>